<dbReference type="Pfam" id="PF01451">
    <property type="entry name" value="LMWPc"/>
    <property type="match status" value="1"/>
</dbReference>
<dbReference type="OrthoDB" id="9784339at2"/>
<dbReference type="EMBL" id="FWWY01000001">
    <property type="protein sequence ID" value="SMC03640.1"/>
    <property type="molecule type" value="Genomic_DNA"/>
</dbReference>
<dbReference type="EC" id="1.20.4.4" evidence="9"/>
<dbReference type="InterPro" id="IPR023485">
    <property type="entry name" value="Ptyr_pPase"/>
</dbReference>
<evidence type="ECO:0000256" key="8">
    <source>
        <dbReference type="ARBA" id="ARBA00061528"/>
    </source>
</evidence>
<reference evidence="12" key="1">
    <citation type="submission" date="2017-04" db="EMBL/GenBank/DDBJ databases">
        <authorList>
            <person name="Varghese N."/>
            <person name="Submissions S."/>
        </authorList>
    </citation>
    <scope>NUCLEOTIDE SEQUENCE [LARGE SCALE GENOMIC DNA]</scope>
    <source>
        <strain evidence="12">DSM 9293</strain>
    </source>
</reference>
<keyword evidence="3" id="KW-0560">Oxidoreductase</keyword>
<dbReference type="GO" id="GO:0030612">
    <property type="term" value="F:arsenate reductase (thioredoxin) activity"/>
    <property type="evidence" value="ECO:0007669"/>
    <property type="project" value="UniProtKB-EC"/>
</dbReference>
<name>A0A1W1WC88_SULTA</name>
<sequence>MFIYFLCTGNSCRSQIAEGFARLMAKDGVRVESAGIEAHGLNPRAVQVMKEVGIDISTHHSKLIDNELLHQADFAITLCGDARDRCPITPPEVTRLHWGFEDPARAEGSEEEIMAVFRRVRDGIRDQVKAFLAEQNLLREDL</sequence>
<dbReference type="Gene3D" id="3.40.50.2300">
    <property type="match status" value="1"/>
</dbReference>
<evidence type="ECO:0000256" key="2">
    <source>
        <dbReference type="ARBA" id="ARBA00022849"/>
    </source>
</evidence>
<comment type="catalytic activity">
    <reaction evidence="7">
        <text>arsenate + [thioredoxin]-dithiol + H(+) = arsenite + [thioredoxin]-disulfide + H2O</text>
        <dbReference type="Rhea" id="RHEA:43848"/>
        <dbReference type="Rhea" id="RHEA-COMP:10698"/>
        <dbReference type="Rhea" id="RHEA-COMP:10700"/>
        <dbReference type="ChEBI" id="CHEBI:15377"/>
        <dbReference type="ChEBI" id="CHEBI:15378"/>
        <dbReference type="ChEBI" id="CHEBI:29242"/>
        <dbReference type="ChEBI" id="CHEBI:29950"/>
        <dbReference type="ChEBI" id="CHEBI:48597"/>
        <dbReference type="ChEBI" id="CHEBI:50058"/>
        <dbReference type="EC" id="1.20.4.4"/>
    </reaction>
</comment>
<dbReference type="PANTHER" id="PTHR43428:SF1">
    <property type="entry name" value="ARSENATE REDUCTASE"/>
    <property type="match status" value="1"/>
</dbReference>
<comment type="similarity">
    <text evidence="8">Belongs to the low molecular weight phosphotyrosine protein phosphatase family. Thioredoxin-coupled ArsC subfamily.</text>
</comment>
<accession>A0A1W1WC88</accession>
<feature type="domain" description="Phosphotyrosine protein phosphatase I" evidence="10">
    <location>
        <begin position="1"/>
        <end position="134"/>
    </location>
</feature>
<dbReference type="GO" id="GO:0046685">
    <property type="term" value="P:response to arsenic-containing substance"/>
    <property type="evidence" value="ECO:0007669"/>
    <property type="project" value="UniProtKB-KW"/>
</dbReference>
<dbReference type="RefSeq" id="WP_028962131.1">
    <property type="nucleotide sequence ID" value="NZ_FWWY01000001.1"/>
</dbReference>
<evidence type="ECO:0000256" key="6">
    <source>
        <dbReference type="ARBA" id="ARBA00039879"/>
    </source>
</evidence>
<protein>
    <recommendedName>
        <fullName evidence="6">Arsenate reductase</fullName>
        <ecNumber evidence="9">1.20.4.4</ecNumber>
    </recommendedName>
</protein>
<dbReference type="SUPFAM" id="SSF52788">
    <property type="entry name" value="Phosphotyrosine protein phosphatases I"/>
    <property type="match status" value="1"/>
</dbReference>
<keyword evidence="1" id="KW-0963">Cytoplasm</keyword>
<evidence type="ECO:0000259" key="10">
    <source>
        <dbReference type="SMART" id="SM00226"/>
    </source>
</evidence>
<organism evidence="11 12">
    <name type="scientific">Sulfobacillus thermosulfidooxidans (strain DSM 9293 / VKM B-1269 / AT-1)</name>
    <dbReference type="NCBI Taxonomy" id="929705"/>
    <lineage>
        <taxon>Bacteria</taxon>
        <taxon>Bacillati</taxon>
        <taxon>Bacillota</taxon>
        <taxon>Clostridia</taxon>
        <taxon>Eubacteriales</taxon>
        <taxon>Clostridiales Family XVII. Incertae Sedis</taxon>
        <taxon>Sulfobacillus</taxon>
    </lineage>
</organism>
<dbReference type="SMART" id="SM00226">
    <property type="entry name" value="LMWPc"/>
    <property type="match status" value="1"/>
</dbReference>
<gene>
    <name evidence="11" type="ORF">SAMN00768000_1190</name>
</gene>
<evidence type="ECO:0000256" key="3">
    <source>
        <dbReference type="ARBA" id="ARBA00023002"/>
    </source>
</evidence>
<dbReference type="NCBIfam" id="TIGR02691">
    <property type="entry name" value="arsC_pI258_fam"/>
    <property type="match status" value="1"/>
</dbReference>
<dbReference type="PANTHER" id="PTHR43428">
    <property type="entry name" value="ARSENATE REDUCTASE"/>
    <property type="match status" value="1"/>
</dbReference>
<dbReference type="Proteomes" id="UP000192660">
    <property type="component" value="Unassembled WGS sequence"/>
</dbReference>
<keyword evidence="5" id="KW-0676">Redox-active center</keyword>
<evidence type="ECO:0000256" key="5">
    <source>
        <dbReference type="ARBA" id="ARBA00023284"/>
    </source>
</evidence>
<keyword evidence="4" id="KW-1015">Disulfide bond</keyword>
<evidence type="ECO:0000256" key="7">
    <source>
        <dbReference type="ARBA" id="ARBA00052766"/>
    </source>
</evidence>
<dbReference type="GO" id="GO:0004725">
    <property type="term" value="F:protein tyrosine phosphatase activity"/>
    <property type="evidence" value="ECO:0007669"/>
    <property type="project" value="InterPro"/>
</dbReference>
<dbReference type="AlphaFoldDB" id="A0A1W1WC88"/>
<evidence type="ECO:0000313" key="12">
    <source>
        <dbReference type="Proteomes" id="UP000192660"/>
    </source>
</evidence>
<dbReference type="InterPro" id="IPR014064">
    <property type="entry name" value="Arsenate_reductase_ArsC"/>
</dbReference>
<proteinExistence type="inferred from homology"/>
<evidence type="ECO:0000313" key="11">
    <source>
        <dbReference type="EMBL" id="SMC03640.1"/>
    </source>
</evidence>
<evidence type="ECO:0000256" key="4">
    <source>
        <dbReference type="ARBA" id="ARBA00023157"/>
    </source>
</evidence>
<evidence type="ECO:0000256" key="1">
    <source>
        <dbReference type="ARBA" id="ARBA00022490"/>
    </source>
</evidence>
<dbReference type="FunFam" id="3.40.50.2300:FF:000237">
    <property type="entry name" value="Arsenate reductase"/>
    <property type="match status" value="1"/>
</dbReference>
<keyword evidence="12" id="KW-1185">Reference proteome</keyword>
<dbReference type="CDD" id="cd16345">
    <property type="entry name" value="LMWP_ArsC"/>
    <property type="match status" value="1"/>
</dbReference>
<dbReference type="STRING" id="28034.BFX07_04250"/>
<keyword evidence="2" id="KW-0059">Arsenical resistance</keyword>
<dbReference type="InterPro" id="IPR036196">
    <property type="entry name" value="Ptyr_pPase_sf"/>
</dbReference>
<evidence type="ECO:0000256" key="9">
    <source>
        <dbReference type="ARBA" id="ARBA00066655"/>
    </source>
</evidence>